<feature type="domain" description="DNA polymerase III delta N-terminal" evidence="9">
    <location>
        <begin position="17"/>
        <end position="124"/>
    </location>
</feature>
<evidence type="ECO:0000259" key="9">
    <source>
        <dbReference type="Pfam" id="PF06144"/>
    </source>
</evidence>
<proteinExistence type="inferred from homology"/>
<dbReference type="Gene3D" id="1.10.8.60">
    <property type="match status" value="1"/>
</dbReference>
<evidence type="ECO:0000256" key="8">
    <source>
        <dbReference type="ARBA" id="ARBA00049244"/>
    </source>
</evidence>
<sequence length="325" mass="36941">MQTLNQDIKNRTFKPVYLLYGEEAYLKHNYKSRLREAVTSGDTMNYNYYEGKGADVNKIIGLSDTMPFFADKRLILLEDTGFFKGGAAGEELAAYAERIPESTCIVFVESEVDKRSKLYKAVKKYGYPAELSRQAPGQLSRWAAGLLSKNGRKITGRTMEYFLSRVGDDMENISSELEKLTCYTLGRDVITKEDVDAVCVPQVTNKIFDMITAITSQNTRGAMDLYEDLLTLKEPPMRILFLIARQFNQILQVKELMGTGMEKGAIASKLKLQPFVTGKLMLQARIFSREQILSYVKFCVDMEEHVKTGRLPDRMAVELLITNQY</sequence>
<dbReference type="InterPro" id="IPR005790">
    <property type="entry name" value="DNA_polIII_delta"/>
</dbReference>
<dbReference type="PANTHER" id="PTHR34388">
    <property type="entry name" value="DNA POLYMERASE III SUBUNIT DELTA"/>
    <property type="match status" value="1"/>
</dbReference>
<dbReference type="EMBL" id="VUMD01000002">
    <property type="protein sequence ID" value="MSS35656.1"/>
    <property type="molecule type" value="Genomic_DNA"/>
</dbReference>
<dbReference type="InterPro" id="IPR027417">
    <property type="entry name" value="P-loop_NTPase"/>
</dbReference>
<keyword evidence="12" id="KW-1185">Reference proteome</keyword>
<dbReference type="SUPFAM" id="SSF48019">
    <property type="entry name" value="post-AAA+ oligomerization domain-like"/>
    <property type="match status" value="1"/>
</dbReference>
<comment type="catalytic activity">
    <reaction evidence="8">
        <text>DNA(n) + a 2'-deoxyribonucleoside 5'-triphosphate = DNA(n+1) + diphosphate</text>
        <dbReference type="Rhea" id="RHEA:22508"/>
        <dbReference type="Rhea" id="RHEA-COMP:17339"/>
        <dbReference type="Rhea" id="RHEA-COMP:17340"/>
        <dbReference type="ChEBI" id="CHEBI:33019"/>
        <dbReference type="ChEBI" id="CHEBI:61560"/>
        <dbReference type="ChEBI" id="CHEBI:173112"/>
        <dbReference type="EC" id="2.7.7.7"/>
    </reaction>
</comment>
<protein>
    <recommendedName>
        <fullName evidence="2">DNA polymerase III subunit delta</fullName>
        <ecNumber evidence="1">2.7.7.7</ecNumber>
    </recommendedName>
</protein>
<dbReference type="GO" id="GO:0006261">
    <property type="term" value="P:DNA-templated DNA replication"/>
    <property type="evidence" value="ECO:0007669"/>
    <property type="project" value="TreeGrafter"/>
</dbReference>
<accession>A0A7X2NIR5</accession>
<dbReference type="NCBIfam" id="TIGR01128">
    <property type="entry name" value="holA"/>
    <property type="match status" value="1"/>
</dbReference>
<evidence type="ECO:0000256" key="7">
    <source>
        <dbReference type="ARBA" id="ARBA00034754"/>
    </source>
</evidence>
<dbReference type="GO" id="GO:0003677">
    <property type="term" value="F:DNA binding"/>
    <property type="evidence" value="ECO:0007669"/>
    <property type="project" value="InterPro"/>
</dbReference>
<dbReference type="InterPro" id="IPR010372">
    <property type="entry name" value="DNA_pol3_delta_N"/>
</dbReference>
<dbReference type="EC" id="2.7.7.7" evidence="1"/>
<dbReference type="Gene3D" id="1.20.272.10">
    <property type="match status" value="1"/>
</dbReference>
<dbReference type="InterPro" id="IPR048466">
    <property type="entry name" value="DNA_pol3_delta-like_C"/>
</dbReference>
<evidence type="ECO:0000256" key="6">
    <source>
        <dbReference type="ARBA" id="ARBA00022932"/>
    </source>
</evidence>
<keyword evidence="6" id="KW-0239">DNA-directed DNA polymerase</keyword>
<keyword evidence="4 11" id="KW-0548">Nucleotidyltransferase</keyword>
<dbReference type="SUPFAM" id="SSF52540">
    <property type="entry name" value="P-loop containing nucleoside triphosphate hydrolases"/>
    <property type="match status" value="1"/>
</dbReference>
<keyword evidence="5" id="KW-0235">DNA replication</keyword>
<organism evidence="11 12">
    <name type="scientific">Clostridium porci</name>
    <dbReference type="NCBI Taxonomy" id="2605778"/>
    <lineage>
        <taxon>Bacteria</taxon>
        <taxon>Bacillati</taxon>
        <taxon>Bacillota</taxon>
        <taxon>Clostridia</taxon>
        <taxon>Eubacteriales</taxon>
        <taxon>Clostridiaceae</taxon>
        <taxon>Clostridium</taxon>
    </lineage>
</organism>
<evidence type="ECO:0000256" key="1">
    <source>
        <dbReference type="ARBA" id="ARBA00012417"/>
    </source>
</evidence>
<dbReference type="GO" id="GO:0003887">
    <property type="term" value="F:DNA-directed DNA polymerase activity"/>
    <property type="evidence" value="ECO:0007669"/>
    <property type="project" value="UniProtKB-KW"/>
</dbReference>
<evidence type="ECO:0000256" key="3">
    <source>
        <dbReference type="ARBA" id="ARBA00022679"/>
    </source>
</evidence>
<name>A0A7X2NIR5_9CLOT</name>
<dbReference type="Pfam" id="PF21694">
    <property type="entry name" value="DNA_pol3_delta_C"/>
    <property type="match status" value="1"/>
</dbReference>
<dbReference type="Proteomes" id="UP000429958">
    <property type="component" value="Unassembled WGS sequence"/>
</dbReference>
<keyword evidence="3 11" id="KW-0808">Transferase</keyword>
<evidence type="ECO:0000313" key="11">
    <source>
        <dbReference type="EMBL" id="MSS35656.1"/>
    </source>
</evidence>
<dbReference type="Pfam" id="PF06144">
    <property type="entry name" value="DNA_pol3_delta"/>
    <property type="match status" value="1"/>
</dbReference>
<evidence type="ECO:0000256" key="4">
    <source>
        <dbReference type="ARBA" id="ARBA00022695"/>
    </source>
</evidence>
<dbReference type="AlphaFoldDB" id="A0A7X2NIR5"/>
<evidence type="ECO:0000313" key="12">
    <source>
        <dbReference type="Proteomes" id="UP000429958"/>
    </source>
</evidence>
<feature type="domain" description="DNA polymerase III delta subunit-like C-terminal" evidence="10">
    <location>
        <begin position="205"/>
        <end position="322"/>
    </location>
</feature>
<dbReference type="GO" id="GO:0009360">
    <property type="term" value="C:DNA polymerase III complex"/>
    <property type="evidence" value="ECO:0007669"/>
    <property type="project" value="InterPro"/>
</dbReference>
<dbReference type="RefSeq" id="WP_154471051.1">
    <property type="nucleotide sequence ID" value="NZ_VUMD01000002.1"/>
</dbReference>
<dbReference type="InterPro" id="IPR008921">
    <property type="entry name" value="DNA_pol3_clamp-load_cplx_C"/>
</dbReference>
<reference evidence="11 12" key="1">
    <citation type="submission" date="2019-08" db="EMBL/GenBank/DDBJ databases">
        <title>In-depth cultivation of the pig gut microbiome towards novel bacterial diversity and tailored functional studies.</title>
        <authorList>
            <person name="Wylensek D."/>
            <person name="Hitch T.C.A."/>
            <person name="Clavel T."/>
        </authorList>
    </citation>
    <scope>NUCLEOTIDE SEQUENCE [LARGE SCALE GENOMIC DNA]</scope>
    <source>
        <strain evidence="11 12">WCA-389-WT-23D1</strain>
    </source>
</reference>
<evidence type="ECO:0000259" key="10">
    <source>
        <dbReference type="Pfam" id="PF21694"/>
    </source>
</evidence>
<comment type="caution">
    <text evidence="11">The sequence shown here is derived from an EMBL/GenBank/DDBJ whole genome shotgun (WGS) entry which is preliminary data.</text>
</comment>
<evidence type="ECO:0000256" key="5">
    <source>
        <dbReference type="ARBA" id="ARBA00022705"/>
    </source>
</evidence>
<gene>
    <name evidence="11" type="primary">holA</name>
    <name evidence="11" type="ORF">FYJ39_03450</name>
</gene>
<evidence type="ECO:0000256" key="2">
    <source>
        <dbReference type="ARBA" id="ARBA00017703"/>
    </source>
</evidence>
<dbReference type="PANTHER" id="PTHR34388:SF1">
    <property type="entry name" value="DNA POLYMERASE III SUBUNIT DELTA"/>
    <property type="match status" value="1"/>
</dbReference>
<comment type="similarity">
    <text evidence="7">Belongs to the DNA polymerase HolA subunit family.</text>
</comment>
<dbReference type="Gene3D" id="3.40.50.300">
    <property type="entry name" value="P-loop containing nucleotide triphosphate hydrolases"/>
    <property type="match status" value="1"/>
</dbReference>